<comment type="caution">
    <text evidence="5">The sequence shown here is derived from an EMBL/GenBank/DDBJ whole genome shotgun (WGS) entry which is preliminary data.</text>
</comment>
<gene>
    <name evidence="5" type="ORF">Gocc_0815</name>
</gene>
<feature type="chain" id="PRO_5029646082" evidence="3">
    <location>
        <begin position="27"/>
        <end position="396"/>
    </location>
</feature>
<dbReference type="Proteomes" id="UP000254134">
    <property type="component" value="Unassembled WGS sequence"/>
</dbReference>
<dbReference type="InterPro" id="IPR051010">
    <property type="entry name" value="BCAA_transport"/>
</dbReference>
<dbReference type="EMBL" id="QQZY01000002">
    <property type="protein sequence ID" value="RDI75017.1"/>
    <property type="molecule type" value="Genomic_DNA"/>
</dbReference>
<accession>A0A7M2YXZ2</accession>
<dbReference type="SUPFAM" id="SSF53822">
    <property type="entry name" value="Periplasmic binding protein-like I"/>
    <property type="match status" value="1"/>
</dbReference>
<evidence type="ECO:0000256" key="2">
    <source>
        <dbReference type="ARBA" id="ARBA00022729"/>
    </source>
</evidence>
<evidence type="ECO:0000313" key="6">
    <source>
        <dbReference type="Proteomes" id="UP000254134"/>
    </source>
</evidence>
<evidence type="ECO:0000256" key="1">
    <source>
        <dbReference type="ARBA" id="ARBA00010062"/>
    </source>
</evidence>
<feature type="signal peptide" evidence="3">
    <location>
        <begin position="1"/>
        <end position="26"/>
    </location>
</feature>
<keyword evidence="2 3" id="KW-0732">Signal</keyword>
<dbReference type="InterPro" id="IPR028081">
    <property type="entry name" value="Leu-bd"/>
</dbReference>
<organism evidence="5 6">
    <name type="scientific">Gaiella occulta</name>
    <dbReference type="NCBI Taxonomy" id="1002870"/>
    <lineage>
        <taxon>Bacteria</taxon>
        <taxon>Bacillati</taxon>
        <taxon>Actinomycetota</taxon>
        <taxon>Thermoleophilia</taxon>
        <taxon>Gaiellales</taxon>
        <taxon>Gaiellaceae</taxon>
        <taxon>Gaiella</taxon>
    </lineage>
</organism>
<feature type="domain" description="Leucine-binding protein" evidence="4">
    <location>
        <begin position="35"/>
        <end position="374"/>
    </location>
</feature>
<dbReference type="InterPro" id="IPR028082">
    <property type="entry name" value="Peripla_BP_I"/>
</dbReference>
<reference evidence="5 6" key="1">
    <citation type="submission" date="2018-07" db="EMBL/GenBank/DDBJ databases">
        <title>High-quality-draft genome sequence of Gaiella occulta.</title>
        <authorList>
            <person name="Severino R."/>
            <person name="Froufe H.J.C."/>
            <person name="Rainey F.A."/>
            <person name="Barroso C."/>
            <person name="Albuquerque L."/>
            <person name="Lobo-Da-Cunha A."/>
            <person name="Da Costa M.S."/>
            <person name="Egas C."/>
        </authorList>
    </citation>
    <scope>NUCLEOTIDE SEQUENCE [LARGE SCALE GENOMIC DNA]</scope>
    <source>
        <strain evidence="5 6">F2-233</strain>
    </source>
</reference>
<dbReference type="PANTHER" id="PTHR30483">
    <property type="entry name" value="LEUCINE-SPECIFIC-BINDING PROTEIN"/>
    <property type="match status" value="1"/>
</dbReference>
<dbReference type="Pfam" id="PF13458">
    <property type="entry name" value="Peripla_BP_6"/>
    <property type="match status" value="1"/>
</dbReference>
<evidence type="ECO:0000256" key="3">
    <source>
        <dbReference type="SAM" id="SignalP"/>
    </source>
</evidence>
<dbReference type="RefSeq" id="WP_114795275.1">
    <property type="nucleotide sequence ID" value="NZ_QQZY01000002.1"/>
</dbReference>
<dbReference type="PANTHER" id="PTHR30483:SF6">
    <property type="entry name" value="PERIPLASMIC BINDING PROTEIN OF ABC TRANSPORTER FOR NATURAL AMINO ACIDS"/>
    <property type="match status" value="1"/>
</dbReference>
<dbReference type="CDD" id="cd06328">
    <property type="entry name" value="PBP1_SBP-like"/>
    <property type="match status" value="1"/>
</dbReference>
<reference evidence="6" key="2">
    <citation type="journal article" date="2019" name="MicrobiologyOpen">
        <title>High-quality draft genome sequence of Gaiella occulta isolated from a 150 meter deep mineral water borehole and comparison with the genome sequences of other deep-branching lineages of the phylum Actinobacteria.</title>
        <authorList>
            <person name="Severino R."/>
            <person name="Froufe H.J.C."/>
            <person name="Barroso C."/>
            <person name="Albuquerque L."/>
            <person name="Lobo-da-Cunha A."/>
            <person name="da Costa M.S."/>
            <person name="Egas C."/>
        </authorList>
    </citation>
    <scope>NUCLEOTIDE SEQUENCE [LARGE SCALE GENOMIC DNA]</scope>
    <source>
        <strain evidence="6">F2-233</strain>
    </source>
</reference>
<dbReference type="Gene3D" id="3.40.50.2300">
    <property type="match status" value="2"/>
</dbReference>
<evidence type="ECO:0000313" key="5">
    <source>
        <dbReference type="EMBL" id="RDI75017.1"/>
    </source>
</evidence>
<dbReference type="OrthoDB" id="9794229at2"/>
<keyword evidence="6" id="KW-1185">Reference proteome</keyword>
<evidence type="ECO:0000259" key="4">
    <source>
        <dbReference type="Pfam" id="PF13458"/>
    </source>
</evidence>
<comment type="similarity">
    <text evidence="1">Belongs to the leucine-binding protein family.</text>
</comment>
<name>A0A7M2YXZ2_9ACTN</name>
<sequence length="396" mass="42193">MQRWHKIVGLVAALALLAGVGATAQAARTTSTAEPVKVGIIYSRTGFLAAYGAEYIQGLRYGLAYATRGTNAVGGRPIELTLVDDAGDPAKAVSAAKDLIGKGYKILAGTVSSGVALQLAPLAAQNQILYISGPAATDALTGINRYTFRSGRQSYQDVLAASSYLGGGVGKNVTVFAQDSAFGLGNFLAVNQVMGNLGGQKVSRVLVPLSAQDFTPFAQQVKQQKTDLLFVAWAGTTAPAMWRALEQQGIFAATDKVVTGLAERATYATFGLVASQISFLSHYVYTAPKNKVNDYLVRSMRKRNQVPDLFTPDGFVAGQMIVRALEKGSATDVDRMIAALEGWSFTGPKGQQTIRASDHAMLQPMFQVKLTQKDGKYVPVVLKSLRAKYTAPPEKK</sequence>
<dbReference type="AlphaFoldDB" id="A0A7M2YXZ2"/>
<protein>
    <submittedName>
        <fullName evidence="5">ABC-type branched-chain amino acid transport systems periplasmic component</fullName>
    </submittedName>
</protein>
<proteinExistence type="inferred from homology"/>